<dbReference type="EMBL" id="JADNYJ010000067">
    <property type="protein sequence ID" value="KAF8893193.1"/>
    <property type="molecule type" value="Genomic_DNA"/>
</dbReference>
<accession>A0A9P5TLH3</accession>
<gene>
    <name evidence="1" type="ORF">CPB84DRAFT_1321330</name>
</gene>
<reference evidence="1" key="1">
    <citation type="submission" date="2020-11" db="EMBL/GenBank/DDBJ databases">
        <authorList>
            <consortium name="DOE Joint Genome Institute"/>
            <person name="Ahrendt S."/>
            <person name="Riley R."/>
            <person name="Andreopoulos W."/>
            <person name="LaButti K."/>
            <person name="Pangilinan J."/>
            <person name="Ruiz-duenas F.J."/>
            <person name="Barrasa J.M."/>
            <person name="Sanchez-Garcia M."/>
            <person name="Camarero S."/>
            <person name="Miyauchi S."/>
            <person name="Serrano A."/>
            <person name="Linde D."/>
            <person name="Babiker R."/>
            <person name="Drula E."/>
            <person name="Ayuso-Fernandez I."/>
            <person name="Pacheco R."/>
            <person name="Padilla G."/>
            <person name="Ferreira P."/>
            <person name="Barriuso J."/>
            <person name="Kellner H."/>
            <person name="Castanera R."/>
            <person name="Alfaro M."/>
            <person name="Ramirez L."/>
            <person name="Pisabarro A.G."/>
            <person name="Kuo A."/>
            <person name="Tritt A."/>
            <person name="Lipzen A."/>
            <person name="He G."/>
            <person name="Yan M."/>
            <person name="Ng V."/>
            <person name="Cullen D."/>
            <person name="Martin F."/>
            <person name="Rosso M.-N."/>
            <person name="Henrissat B."/>
            <person name="Hibbett D."/>
            <person name="Martinez A.T."/>
            <person name="Grigoriev I.V."/>
        </authorList>
    </citation>
    <scope>NUCLEOTIDE SEQUENCE</scope>
    <source>
        <strain evidence="1">AH 44721</strain>
    </source>
</reference>
<evidence type="ECO:0000313" key="1">
    <source>
        <dbReference type="EMBL" id="KAF8893193.1"/>
    </source>
</evidence>
<dbReference type="Proteomes" id="UP000724874">
    <property type="component" value="Unassembled WGS sequence"/>
</dbReference>
<dbReference type="AlphaFoldDB" id="A0A9P5TLH3"/>
<organism evidence="1 2">
    <name type="scientific">Gymnopilus junonius</name>
    <name type="common">Spectacular rustgill mushroom</name>
    <name type="synonym">Gymnopilus spectabilis subsp. junonius</name>
    <dbReference type="NCBI Taxonomy" id="109634"/>
    <lineage>
        <taxon>Eukaryota</taxon>
        <taxon>Fungi</taxon>
        <taxon>Dikarya</taxon>
        <taxon>Basidiomycota</taxon>
        <taxon>Agaricomycotina</taxon>
        <taxon>Agaricomycetes</taxon>
        <taxon>Agaricomycetidae</taxon>
        <taxon>Agaricales</taxon>
        <taxon>Agaricineae</taxon>
        <taxon>Hymenogastraceae</taxon>
        <taxon>Gymnopilus</taxon>
    </lineage>
</organism>
<sequence length="152" mass="17591">MYNFETLHPMQARSSPTISLDYHHLSHLQSIYIRIESDFHKAGENLVNVPDMAVALLGNPIPPNISNVEMEFDMCPDDLREYSLDQIFNPFSILALHLQRSEFTEHVQITICALFKGTCQRQYDVNKEHILERFNRVFDPVGQRPTWTCGAL</sequence>
<evidence type="ECO:0000313" key="2">
    <source>
        <dbReference type="Proteomes" id="UP000724874"/>
    </source>
</evidence>
<keyword evidence="2" id="KW-1185">Reference proteome</keyword>
<name>A0A9P5TLH3_GYMJU</name>
<comment type="caution">
    <text evidence="1">The sequence shown here is derived from an EMBL/GenBank/DDBJ whole genome shotgun (WGS) entry which is preliminary data.</text>
</comment>
<protein>
    <submittedName>
        <fullName evidence="1">Uncharacterized protein</fullName>
    </submittedName>
</protein>
<proteinExistence type="predicted"/>